<dbReference type="Pfam" id="PF06220">
    <property type="entry name" value="zf-U1"/>
    <property type="match status" value="1"/>
</dbReference>
<comment type="subunit">
    <text evidence="9">U1 snRNP is composed of the 7 core Sm proteins B/B', D1, D2, D3, E, F and G that assemble in a heptameric protein ring on the Sm site of the small nuclear RNA to form the core snRNP, and at least 3 U1 snRNP-specific proteins U1-70K, U1-A and U1-C. U1-C interacts with U1 snRNA and the 5' splice-site region of the pre-mRNA.</text>
</comment>
<dbReference type="GO" id="GO:0030627">
    <property type="term" value="F:pre-mRNA 5'-splice site binding"/>
    <property type="evidence" value="ECO:0007669"/>
    <property type="project" value="InterPro"/>
</dbReference>
<comment type="similarity">
    <text evidence="9">Belongs to the U1 small nuclear ribonucleoprotein C family.</text>
</comment>
<evidence type="ECO:0000256" key="10">
    <source>
        <dbReference type="SAM" id="MobiDB-lite"/>
    </source>
</evidence>
<dbReference type="InterPro" id="IPR036236">
    <property type="entry name" value="Znf_C2H2_sf"/>
</dbReference>
<dbReference type="InterPro" id="IPR003604">
    <property type="entry name" value="Matrin/U1-like-C_Znf_C2H2"/>
</dbReference>
<evidence type="ECO:0000259" key="11">
    <source>
        <dbReference type="PROSITE" id="PS50171"/>
    </source>
</evidence>
<evidence type="ECO:0000256" key="6">
    <source>
        <dbReference type="ARBA" id="ARBA00023242"/>
    </source>
</evidence>
<dbReference type="SUPFAM" id="SSF57667">
    <property type="entry name" value="beta-beta-alpha zinc fingers"/>
    <property type="match status" value="1"/>
</dbReference>
<keyword evidence="6 9" id="KW-0539">Nucleus</keyword>
<accession>A0A0F7SFY8</accession>
<dbReference type="InterPro" id="IPR000690">
    <property type="entry name" value="Matrin/U1-C_Znf_C2H2"/>
</dbReference>
<dbReference type="PANTHER" id="PTHR31148">
    <property type="entry name" value="U1 SMALL NUCLEAR RIBONUCLEOPROTEIN C"/>
    <property type="match status" value="1"/>
</dbReference>
<organism evidence="12">
    <name type="scientific">Phaffia rhodozyma</name>
    <name type="common">Yeast</name>
    <name type="synonym">Xanthophyllomyces dendrorhous</name>
    <dbReference type="NCBI Taxonomy" id="264483"/>
    <lineage>
        <taxon>Eukaryota</taxon>
        <taxon>Fungi</taxon>
        <taxon>Dikarya</taxon>
        <taxon>Basidiomycota</taxon>
        <taxon>Agaricomycotina</taxon>
        <taxon>Tremellomycetes</taxon>
        <taxon>Cystofilobasidiales</taxon>
        <taxon>Mrakiaceae</taxon>
        <taxon>Phaffia</taxon>
    </lineage>
</organism>
<evidence type="ECO:0000256" key="3">
    <source>
        <dbReference type="ARBA" id="ARBA00022771"/>
    </source>
</evidence>
<feature type="compositionally biased region" description="Pro residues" evidence="10">
    <location>
        <begin position="152"/>
        <end position="166"/>
    </location>
</feature>
<keyword evidence="4 9" id="KW-0862">Zinc</keyword>
<dbReference type="GO" id="GO:0005685">
    <property type="term" value="C:U1 snRNP"/>
    <property type="evidence" value="ECO:0007669"/>
    <property type="project" value="UniProtKB-UniRule"/>
</dbReference>
<proteinExistence type="inferred from homology"/>
<reference evidence="12" key="1">
    <citation type="submission" date="2014-08" db="EMBL/GenBank/DDBJ databases">
        <authorList>
            <person name="Sharma Rahul"/>
            <person name="Thines Marco"/>
        </authorList>
    </citation>
    <scope>NUCLEOTIDE SEQUENCE</scope>
</reference>
<keyword evidence="2 9" id="KW-0479">Metal-binding</keyword>
<sequence>MPKYYCDYCDVFLTHDSASVRKAHNAGRNHLQNVRDYYASLGHDKAQDLIDQIINSHANGPPGGGMMGGAPAMRMGPGFLNPSPAYPSAAPHQMQPQYRPQGSSFPSPGPYSYNQPSPSPYPPSNMGQPFRPPPQGFPQQGYPPQQQQQQPFYPPPGQGMPPPGQSMPPLMMTGNGLPPPTLSQGGLPQRPPFMPPPGIGGGSPAPAAPPSAGVGMAVNPDRARMMGR</sequence>
<dbReference type="GO" id="GO:0030619">
    <property type="term" value="F:U1 snRNA binding"/>
    <property type="evidence" value="ECO:0007669"/>
    <property type="project" value="UniProtKB-UniRule"/>
</dbReference>
<comment type="subunit">
    <text evidence="8">Component of the U1 snRNP. The U1 snRNP is composed of the U1 snRNA and the 7 core Sm proteins SNRPB, SNRPD1, SNRPD2, SNRPD3, SNRPE, SNRPF and SNRPG that assemble in a heptameric protein ring on the Sm site of the small nuclear RNA to form the core snRNP, and at least 3 U1 snRNP-specific proteins SNRNP70/U1-70K, SNRPA/U1-A and SNRPC/U1-C. SNRPC/U1-C interacts with U1 snRNA and the 5' splice-site region of the pre-mRNA. Interacts (via N-terminus) with TIA1 (via C-terminus); thereby promoting spliceosomal U1 snRNP recruitment to 5' splice sites.</text>
</comment>
<feature type="compositionally biased region" description="Low complexity" evidence="10">
    <location>
        <begin position="137"/>
        <end position="151"/>
    </location>
</feature>
<dbReference type="GO" id="GO:0071004">
    <property type="term" value="C:U2-type prespliceosome"/>
    <property type="evidence" value="ECO:0007669"/>
    <property type="project" value="UniProtKB-UniRule"/>
</dbReference>
<dbReference type="InterPro" id="IPR013085">
    <property type="entry name" value="U1-CZ_Znf_C2H2"/>
</dbReference>
<dbReference type="Gene3D" id="3.30.160.60">
    <property type="entry name" value="Classic Zinc Finger"/>
    <property type="match status" value="1"/>
</dbReference>
<dbReference type="GO" id="GO:0008270">
    <property type="term" value="F:zinc ion binding"/>
    <property type="evidence" value="ECO:0007669"/>
    <property type="project" value="UniProtKB-UniRule"/>
</dbReference>
<dbReference type="GO" id="GO:0003729">
    <property type="term" value="F:mRNA binding"/>
    <property type="evidence" value="ECO:0007669"/>
    <property type="project" value="UniProtKB-UniRule"/>
</dbReference>
<dbReference type="FunFam" id="3.30.160.60:FF:000059">
    <property type="entry name" value="U1 small nuclear ribonucleoprotein C"/>
    <property type="match status" value="1"/>
</dbReference>
<evidence type="ECO:0000256" key="1">
    <source>
        <dbReference type="ARBA" id="ARBA00004123"/>
    </source>
</evidence>
<feature type="region of interest" description="Disordered" evidence="10">
    <location>
        <begin position="55"/>
        <end position="228"/>
    </location>
</feature>
<evidence type="ECO:0000313" key="12">
    <source>
        <dbReference type="EMBL" id="CDZ96164.1"/>
    </source>
</evidence>
<dbReference type="GO" id="GO:0000395">
    <property type="term" value="P:mRNA 5'-splice site recognition"/>
    <property type="evidence" value="ECO:0007669"/>
    <property type="project" value="UniProtKB-UniRule"/>
</dbReference>
<dbReference type="PROSITE" id="PS50171">
    <property type="entry name" value="ZF_MATRIN"/>
    <property type="match status" value="1"/>
</dbReference>
<evidence type="ECO:0000256" key="2">
    <source>
        <dbReference type="ARBA" id="ARBA00022723"/>
    </source>
</evidence>
<dbReference type="InterPro" id="IPR017340">
    <property type="entry name" value="U1_snRNP-C"/>
</dbReference>
<name>A0A0F7SFY8_PHARH</name>
<dbReference type="GO" id="GO:0000387">
    <property type="term" value="P:spliceosomal snRNP assembly"/>
    <property type="evidence" value="ECO:0007669"/>
    <property type="project" value="UniProtKB-UniRule"/>
</dbReference>
<evidence type="ECO:0000256" key="5">
    <source>
        <dbReference type="ARBA" id="ARBA00022884"/>
    </source>
</evidence>
<evidence type="ECO:0000256" key="9">
    <source>
        <dbReference type="HAMAP-Rule" id="MF_03153"/>
    </source>
</evidence>
<dbReference type="GO" id="GO:0000243">
    <property type="term" value="C:commitment complex"/>
    <property type="evidence" value="ECO:0007669"/>
    <property type="project" value="UniProtKB-UniRule"/>
</dbReference>
<feature type="compositionally biased region" description="Low complexity" evidence="10">
    <location>
        <begin position="69"/>
        <end position="78"/>
    </location>
</feature>
<protein>
    <recommendedName>
        <fullName evidence="9">U1 small nuclear ribonucleoprotein C</fullName>
        <shortName evidence="9">U1 snRNP C</shortName>
        <shortName evidence="9">U1-C</shortName>
        <shortName evidence="9">U1C</shortName>
    </recommendedName>
</protein>
<comment type="subcellular location">
    <subcellularLocation>
        <location evidence="1 9">Nucleus</location>
    </subcellularLocation>
</comment>
<keyword evidence="3 9" id="KW-0863">Zinc-finger</keyword>
<dbReference type="PIRSF" id="PIRSF037969">
    <property type="entry name" value="U1_snRNP-C"/>
    <property type="match status" value="1"/>
</dbReference>
<dbReference type="SMART" id="SM00451">
    <property type="entry name" value="ZnF_U1"/>
    <property type="match status" value="1"/>
</dbReference>
<evidence type="ECO:0000256" key="7">
    <source>
        <dbReference type="ARBA" id="ARBA00023274"/>
    </source>
</evidence>
<dbReference type="EMBL" id="LN483116">
    <property type="protein sequence ID" value="CDZ96164.1"/>
    <property type="molecule type" value="Genomic_DNA"/>
</dbReference>
<comment type="function">
    <text evidence="9">Component of the spliceosomal U1 snRNP, which is essential for recognition of the pre-mRNA 5' splice-site and the subsequent assembly of the spliceosome. U1-C is directly involved in initial 5' splice-site recognition for both constitutive and regulated alternative splicing. The interaction with the 5' splice-site seems to precede base-pairing between the pre-mRNA and the U1 snRNA. Stimulates commitment or early (E) complex formation by stabilizing the base pairing of the 5' end of the U1 snRNA and the 5' splice-site region.</text>
</comment>
<dbReference type="PANTHER" id="PTHR31148:SF1">
    <property type="entry name" value="U1 SMALL NUCLEAR RIBONUCLEOPROTEIN C"/>
    <property type="match status" value="1"/>
</dbReference>
<evidence type="ECO:0000256" key="8">
    <source>
        <dbReference type="ARBA" id="ARBA00046357"/>
    </source>
</evidence>
<keyword evidence="5 9" id="KW-0694">RNA-binding</keyword>
<evidence type="ECO:0000256" key="4">
    <source>
        <dbReference type="ARBA" id="ARBA00022833"/>
    </source>
</evidence>
<feature type="compositionally biased region" description="Pro residues" evidence="10">
    <location>
        <begin position="189"/>
        <end position="198"/>
    </location>
</feature>
<keyword evidence="7 9" id="KW-0687">Ribonucleoprotein</keyword>
<feature type="compositionally biased region" description="Low complexity" evidence="10">
    <location>
        <begin position="100"/>
        <end position="116"/>
    </location>
</feature>
<feature type="domain" description="Matrin-type" evidence="11">
    <location>
        <begin position="4"/>
        <end position="36"/>
    </location>
</feature>
<dbReference type="HAMAP" id="MF_03153">
    <property type="entry name" value="U1_C"/>
    <property type="match status" value="1"/>
</dbReference>
<dbReference type="AlphaFoldDB" id="A0A0F7SFY8"/>